<evidence type="ECO:0000256" key="5">
    <source>
        <dbReference type="ARBA" id="ARBA00023239"/>
    </source>
</evidence>
<dbReference type="InterPro" id="IPR022644">
    <property type="entry name" value="De-COase2_N"/>
</dbReference>
<name>A0A5E4N0L8_9HEMI</name>
<dbReference type="Gene3D" id="3.20.20.10">
    <property type="entry name" value="Alanine racemase"/>
    <property type="match status" value="1"/>
</dbReference>
<gene>
    <name evidence="13" type="ORF">CINCED_3A009577</name>
</gene>
<keyword evidence="14" id="KW-1185">Reference proteome</keyword>
<protein>
    <recommendedName>
        <fullName evidence="7">ornithine decarboxylase</fullName>
        <ecNumber evidence="7">4.1.1.17</ecNumber>
    </recommendedName>
</protein>
<organism evidence="13 14">
    <name type="scientific">Cinara cedri</name>
    <dbReference type="NCBI Taxonomy" id="506608"/>
    <lineage>
        <taxon>Eukaryota</taxon>
        <taxon>Metazoa</taxon>
        <taxon>Ecdysozoa</taxon>
        <taxon>Arthropoda</taxon>
        <taxon>Hexapoda</taxon>
        <taxon>Insecta</taxon>
        <taxon>Pterygota</taxon>
        <taxon>Neoptera</taxon>
        <taxon>Paraneoptera</taxon>
        <taxon>Hemiptera</taxon>
        <taxon>Sternorrhyncha</taxon>
        <taxon>Aphidomorpha</taxon>
        <taxon>Aphidoidea</taxon>
        <taxon>Aphididae</taxon>
        <taxon>Lachninae</taxon>
        <taxon>Cinara</taxon>
    </lineage>
</organism>
<dbReference type="InterPro" id="IPR029066">
    <property type="entry name" value="PLP-binding_barrel"/>
</dbReference>
<dbReference type="PANTHER" id="PTHR11482:SF6">
    <property type="entry name" value="ORNITHINE DECARBOXYLASE 1-RELATED"/>
    <property type="match status" value="1"/>
</dbReference>
<evidence type="ECO:0000256" key="3">
    <source>
        <dbReference type="ARBA" id="ARBA00022898"/>
    </source>
</evidence>
<dbReference type="InterPro" id="IPR000183">
    <property type="entry name" value="Orn/DAP/Arg_de-COase"/>
</dbReference>
<comment type="function">
    <text evidence="8">Catalyzes the first and rate-limiting step of polyamine biosynthesis that converts ornithine into putrescine, which is the precursor for the polyamines, spermidine and spermine. Polyamines are essential for cell proliferation and are implicated in cellular processes, ranging from DNA replication to apoptosis.</text>
</comment>
<comment type="subunit">
    <text evidence="9">Homodimer. Only the dimer is catalytically active, as the active sites are constructed of residues from both monomers.</text>
</comment>
<dbReference type="GO" id="GO:0004586">
    <property type="term" value="F:ornithine decarboxylase activity"/>
    <property type="evidence" value="ECO:0007669"/>
    <property type="project" value="UniProtKB-EC"/>
</dbReference>
<dbReference type="Proteomes" id="UP000325440">
    <property type="component" value="Unassembled WGS sequence"/>
</dbReference>
<dbReference type="GO" id="GO:0033387">
    <property type="term" value="P:putrescine biosynthetic process from arginine, via ornithine"/>
    <property type="evidence" value="ECO:0007669"/>
    <property type="project" value="TreeGrafter"/>
</dbReference>
<evidence type="ECO:0000256" key="8">
    <source>
        <dbReference type="ARBA" id="ARBA00037173"/>
    </source>
</evidence>
<dbReference type="SUPFAM" id="SSF50621">
    <property type="entry name" value="Alanine racemase C-terminal domain-like"/>
    <property type="match status" value="1"/>
</dbReference>
<dbReference type="Gene3D" id="2.40.37.10">
    <property type="entry name" value="Lyase, Ornithine Decarboxylase, Chain A, domain 1"/>
    <property type="match status" value="1"/>
</dbReference>
<evidence type="ECO:0000256" key="11">
    <source>
        <dbReference type="PIRSR" id="PIRSR600183-50"/>
    </source>
</evidence>
<evidence type="ECO:0000256" key="6">
    <source>
        <dbReference type="ARBA" id="ARBA00034115"/>
    </source>
</evidence>
<dbReference type="GO" id="GO:0005737">
    <property type="term" value="C:cytoplasm"/>
    <property type="evidence" value="ECO:0007669"/>
    <property type="project" value="TreeGrafter"/>
</dbReference>
<comment type="cofactor">
    <cofactor evidence="1 11">
        <name>pyridoxal 5'-phosphate</name>
        <dbReference type="ChEBI" id="CHEBI:597326"/>
    </cofactor>
</comment>
<dbReference type="InterPro" id="IPR022657">
    <property type="entry name" value="De-COase2_CS"/>
</dbReference>
<evidence type="ECO:0000256" key="10">
    <source>
        <dbReference type="ARBA" id="ARBA00049127"/>
    </source>
</evidence>
<dbReference type="EMBL" id="CABPRJ010001430">
    <property type="protein sequence ID" value="VVC36126.1"/>
    <property type="molecule type" value="Genomic_DNA"/>
</dbReference>
<evidence type="ECO:0000313" key="14">
    <source>
        <dbReference type="Proteomes" id="UP000325440"/>
    </source>
</evidence>
<dbReference type="PRINTS" id="PR01182">
    <property type="entry name" value="ORNDCRBXLASE"/>
</dbReference>
<keyword evidence="3 11" id="KW-0663">Pyridoxal phosphate</keyword>
<feature type="modified residue" description="N6-(pyridoxal phosphate)lysine" evidence="11">
    <location>
        <position position="65"/>
    </location>
</feature>
<evidence type="ECO:0000256" key="9">
    <source>
        <dbReference type="ARBA" id="ARBA00046672"/>
    </source>
</evidence>
<evidence type="ECO:0000259" key="12">
    <source>
        <dbReference type="Pfam" id="PF02784"/>
    </source>
</evidence>
<dbReference type="InterPro" id="IPR002433">
    <property type="entry name" value="Orn_de-COase"/>
</dbReference>
<feature type="domain" description="Orn/DAP/Arg decarboxylase 2 N-terminal" evidence="12">
    <location>
        <begin position="42"/>
        <end position="277"/>
    </location>
</feature>
<comment type="similarity">
    <text evidence="2">Belongs to the Orn/Lys/Arg decarboxylase class-II family.</text>
</comment>
<accession>A0A5E4N0L8</accession>
<dbReference type="InterPro" id="IPR022653">
    <property type="entry name" value="De-COase2_pyr-phos_BS"/>
</dbReference>
<dbReference type="SUPFAM" id="SSF51419">
    <property type="entry name" value="PLP-binding barrel"/>
    <property type="match status" value="1"/>
</dbReference>
<keyword evidence="5" id="KW-0456">Lyase</keyword>
<reference evidence="13 14" key="1">
    <citation type="submission" date="2019-08" db="EMBL/GenBank/DDBJ databases">
        <authorList>
            <person name="Alioto T."/>
            <person name="Alioto T."/>
            <person name="Gomez Garrido J."/>
        </authorList>
    </citation>
    <scope>NUCLEOTIDE SEQUENCE [LARGE SCALE GENOMIC DNA]</scope>
</reference>
<comment type="catalytic activity">
    <reaction evidence="10">
        <text>L-ornithine + H(+) = putrescine + CO2</text>
        <dbReference type="Rhea" id="RHEA:22964"/>
        <dbReference type="ChEBI" id="CHEBI:15378"/>
        <dbReference type="ChEBI" id="CHEBI:16526"/>
        <dbReference type="ChEBI" id="CHEBI:46911"/>
        <dbReference type="ChEBI" id="CHEBI:326268"/>
        <dbReference type="EC" id="4.1.1.17"/>
    </reaction>
</comment>
<evidence type="ECO:0000256" key="7">
    <source>
        <dbReference type="ARBA" id="ARBA00034138"/>
    </source>
</evidence>
<sequence length="460" mass="51542">MRICGLEEQIHVIDDKVTVKEIIKDIVRTKEIFDPFYILDIGDLVHKARVWQQKLPRVKPFYAVKCNDNSLVLETLAAFGLNFDCASKAEIKKVLDLGVSPSRIIFANPAKMTSHIKYAMNQNVDLTTFDNELELYKIKSINPSCNLVIRIRCDAVETQCPLGIKYGCDPVTEAPVLLTLARDLDLSIVGVSFHVGSGCNEPVAFRRAIAAASDVFTFAEQLGFINMYLLNIGGGYPGNKDTCLDKIADIVNDALDEWFPASSGVTVMAEPGRYFAASAFTLATRIHSMKKRSTIDEHMMYFINDGVYGSFNSILYDHSIVVPKPLNDYPMGKTSPCSIWGPTCDGLDQVIDQVNLPRMKMGDWIIFEDMGAYTIPVASTFNGFPLPKVFAVANRGIWHKLKNLMPFSEDHFTTVPIVATIKMVRSESSDDDTWEENDVEYNTRHYPCLHMKNMFSVPEA</sequence>
<feature type="active site" description="Proton donor" evidence="11">
    <location>
        <position position="344"/>
    </location>
</feature>
<evidence type="ECO:0000256" key="2">
    <source>
        <dbReference type="ARBA" id="ARBA00008872"/>
    </source>
</evidence>
<dbReference type="PANTHER" id="PTHR11482">
    <property type="entry name" value="ARGININE/DIAMINOPIMELATE/ORNITHINE DECARBOXYLASE"/>
    <property type="match status" value="1"/>
</dbReference>
<dbReference type="FunFam" id="3.20.20.10:FF:000005">
    <property type="entry name" value="Ornithine decarboxylase"/>
    <property type="match status" value="1"/>
</dbReference>
<dbReference type="PROSITE" id="PS00878">
    <property type="entry name" value="ODR_DC_2_1"/>
    <property type="match status" value="1"/>
</dbReference>
<dbReference type="InterPro" id="IPR009006">
    <property type="entry name" value="Ala_racemase/Decarboxylase_C"/>
</dbReference>
<proteinExistence type="inferred from homology"/>
<dbReference type="PRINTS" id="PR01179">
    <property type="entry name" value="ODADCRBXLASE"/>
</dbReference>
<comment type="pathway">
    <text evidence="6">Amine and polyamine biosynthesis; putrescine biosynthesis via L-ornithine pathway; putrescine from L-ornithine: step 1/1.</text>
</comment>
<evidence type="ECO:0000313" key="13">
    <source>
        <dbReference type="EMBL" id="VVC36126.1"/>
    </source>
</evidence>
<evidence type="ECO:0000256" key="1">
    <source>
        <dbReference type="ARBA" id="ARBA00001933"/>
    </source>
</evidence>
<keyword evidence="4" id="KW-0620">Polyamine biosynthesis</keyword>
<dbReference type="AlphaFoldDB" id="A0A5E4N0L8"/>
<dbReference type="OrthoDB" id="5034579at2759"/>
<dbReference type="Pfam" id="PF02784">
    <property type="entry name" value="Orn_Arg_deC_N"/>
    <property type="match status" value="1"/>
</dbReference>
<evidence type="ECO:0000256" key="4">
    <source>
        <dbReference type="ARBA" id="ARBA00023115"/>
    </source>
</evidence>
<dbReference type="CDD" id="cd00622">
    <property type="entry name" value="PLPDE_III_ODC"/>
    <property type="match status" value="1"/>
</dbReference>
<dbReference type="EC" id="4.1.1.17" evidence="7"/>
<dbReference type="PROSITE" id="PS00879">
    <property type="entry name" value="ODR_DC_2_2"/>
    <property type="match status" value="1"/>
</dbReference>